<dbReference type="Pfam" id="PF08030">
    <property type="entry name" value="NAD_binding_6"/>
    <property type="match status" value="1"/>
</dbReference>
<dbReference type="PhylomeDB" id="B8M4C7"/>
<feature type="transmembrane region" description="Helical" evidence="13">
    <location>
        <begin position="107"/>
        <end position="127"/>
    </location>
</feature>
<comment type="subcellular location">
    <subcellularLocation>
        <location evidence="1">Cell membrane</location>
        <topology evidence="1">Multi-pass membrane protein</topology>
    </subcellularLocation>
</comment>
<dbReference type="PANTHER" id="PTHR32361:SF23">
    <property type="entry name" value="FERRIC-CHELATE REDUCTASE"/>
    <property type="match status" value="1"/>
</dbReference>
<feature type="domain" description="FAD-binding FR-type" evidence="14">
    <location>
        <begin position="298"/>
        <end position="408"/>
    </location>
</feature>
<keyword evidence="6 13" id="KW-0812">Transmembrane</keyword>
<proteinExistence type="inferred from homology"/>
<feature type="transmembrane region" description="Helical" evidence="13">
    <location>
        <begin position="44"/>
        <end position="65"/>
    </location>
</feature>
<keyword evidence="4" id="KW-0813">Transport</keyword>
<evidence type="ECO:0000256" key="5">
    <source>
        <dbReference type="ARBA" id="ARBA00022475"/>
    </source>
</evidence>
<dbReference type="InterPro" id="IPR013112">
    <property type="entry name" value="FAD-bd_8"/>
</dbReference>
<evidence type="ECO:0000256" key="8">
    <source>
        <dbReference type="ARBA" id="ARBA00022989"/>
    </source>
</evidence>
<dbReference type="Gene3D" id="3.40.50.80">
    <property type="entry name" value="Nucleotide-binding domain of ferredoxin-NADP reductase (FNR) module"/>
    <property type="match status" value="1"/>
</dbReference>
<evidence type="ECO:0000256" key="1">
    <source>
        <dbReference type="ARBA" id="ARBA00004651"/>
    </source>
</evidence>
<evidence type="ECO:0000256" key="3">
    <source>
        <dbReference type="ARBA" id="ARBA00012668"/>
    </source>
</evidence>
<dbReference type="AlphaFoldDB" id="B8M4C7"/>
<dbReference type="InterPro" id="IPR017927">
    <property type="entry name" value="FAD-bd_FR_type"/>
</dbReference>
<keyword evidence="16" id="KW-1185">Reference proteome</keyword>
<dbReference type="GO" id="GO:0006879">
    <property type="term" value="P:intracellular iron ion homeostasis"/>
    <property type="evidence" value="ECO:0007669"/>
    <property type="project" value="TreeGrafter"/>
</dbReference>
<keyword evidence="9" id="KW-0560">Oxidoreductase</keyword>
<evidence type="ECO:0000256" key="9">
    <source>
        <dbReference type="ARBA" id="ARBA00023002"/>
    </source>
</evidence>
<evidence type="ECO:0000259" key="14">
    <source>
        <dbReference type="PROSITE" id="PS51384"/>
    </source>
</evidence>
<evidence type="ECO:0000256" key="6">
    <source>
        <dbReference type="ARBA" id="ARBA00022692"/>
    </source>
</evidence>
<feature type="transmembrane region" description="Helical" evidence="13">
    <location>
        <begin position="221"/>
        <end position="244"/>
    </location>
</feature>
<dbReference type="InterPro" id="IPR017938">
    <property type="entry name" value="Riboflavin_synthase-like_b-brl"/>
</dbReference>
<dbReference type="GO" id="GO:0005886">
    <property type="term" value="C:plasma membrane"/>
    <property type="evidence" value="ECO:0007669"/>
    <property type="project" value="UniProtKB-SubCell"/>
</dbReference>
<evidence type="ECO:0000313" key="15">
    <source>
        <dbReference type="EMBL" id="EED19122.1"/>
    </source>
</evidence>
<accession>B8M4C7</accession>
<protein>
    <recommendedName>
        <fullName evidence="3">ferric-chelate reductase (NADPH)</fullName>
        <ecNumber evidence="3">1.16.1.9</ecNumber>
    </recommendedName>
</protein>
<organism evidence="15 16">
    <name type="scientific">Talaromyces stipitatus (strain ATCC 10500 / CBS 375.48 / QM 6759 / NRRL 1006)</name>
    <name type="common">Penicillium stipitatum</name>
    <dbReference type="NCBI Taxonomy" id="441959"/>
    <lineage>
        <taxon>Eukaryota</taxon>
        <taxon>Fungi</taxon>
        <taxon>Dikarya</taxon>
        <taxon>Ascomycota</taxon>
        <taxon>Pezizomycotina</taxon>
        <taxon>Eurotiomycetes</taxon>
        <taxon>Eurotiomycetidae</taxon>
        <taxon>Eurotiales</taxon>
        <taxon>Trichocomaceae</taxon>
        <taxon>Talaromyces</taxon>
        <taxon>Talaromyces sect. Talaromyces</taxon>
    </lineage>
</organism>
<dbReference type="Gene3D" id="2.40.30.10">
    <property type="entry name" value="Translation factors"/>
    <property type="match status" value="1"/>
</dbReference>
<dbReference type="GO" id="GO:0052851">
    <property type="term" value="F:ferric-chelate reductase (NADPH) activity"/>
    <property type="evidence" value="ECO:0007669"/>
    <property type="project" value="UniProtKB-EC"/>
</dbReference>
<evidence type="ECO:0000256" key="12">
    <source>
        <dbReference type="ARBA" id="ARBA00048483"/>
    </source>
</evidence>
<dbReference type="InterPro" id="IPR051410">
    <property type="entry name" value="Ferric/Cupric_Reductase"/>
</dbReference>
<dbReference type="SUPFAM" id="SSF63380">
    <property type="entry name" value="Riboflavin synthase domain-like"/>
    <property type="match status" value="1"/>
</dbReference>
<dbReference type="SFLD" id="SFLDS00052">
    <property type="entry name" value="Ferric_Reductase_Domain"/>
    <property type="match status" value="1"/>
</dbReference>
<dbReference type="PANTHER" id="PTHR32361">
    <property type="entry name" value="FERRIC/CUPRIC REDUCTASE TRANSMEMBRANE COMPONENT"/>
    <property type="match status" value="1"/>
</dbReference>
<keyword evidence="7" id="KW-0249">Electron transport</keyword>
<dbReference type="InterPro" id="IPR013130">
    <property type="entry name" value="Fe3_Rdtase_TM_dom"/>
</dbReference>
<evidence type="ECO:0000313" key="16">
    <source>
        <dbReference type="Proteomes" id="UP000001745"/>
    </source>
</evidence>
<evidence type="ECO:0000256" key="10">
    <source>
        <dbReference type="ARBA" id="ARBA00023065"/>
    </source>
</evidence>
<dbReference type="SFLD" id="SFLDG01168">
    <property type="entry name" value="Ferric_reductase_subgroup_(FRE"/>
    <property type="match status" value="1"/>
</dbReference>
<evidence type="ECO:0000256" key="13">
    <source>
        <dbReference type="SAM" id="Phobius"/>
    </source>
</evidence>
<comment type="similarity">
    <text evidence="2">Belongs to the ferric reductase (FRE) family.</text>
</comment>
<dbReference type="GO" id="GO:0015677">
    <property type="term" value="P:copper ion import"/>
    <property type="evidence" value="ECO:0007669"/>
    <property type="project" value="TreeGrafter"/>
</dbReference>
<dbReference type="EMBL" id="EQ962654">
    <property type="protein sequence ID" value="EED19122.1"/>
    <property type="molecule type" value="Genomic_DNA"/>
</dbReference>
<dbReference type="EC" id="1.16.1.9" evidence="3"/>
<dbReference type="OrthoDB" id="17725at2759"/>
<comment type="catalytic activity">
    <reaction evidence="12">
        <text>2 a Fe(II)-siderophore + NADP(+) + H(+) = 2 a Fe(III)-siderophore + NADPH</text>
        <dbReference type="Rhea" id="RHEA:28795"/>
        <dbReference type="Rhea" id="RHEA-COMP:11342"/>
        <dbReference type="Rhea" id="RHEA-COMP:11344"/>
        <dbReference type="ChEBI" id="CHEBI:15378"/>
        <dbReference type="ChEBI" id="CHEBI:29033"/>
        <dbReference type="ChEBI" id="CHEBI:29034"/>
        <dbReference type="ChEBI" id="CHEBI:57783"/>
        <dbReference type="ChEBI" id="CHEBI:58349"/>
        <dbReference type="EC" id="1.16.1.9"/>
    </reaction>
</comment>
<evidence type="ECO:0000256" key="7">
    <source>
        <dbReference type="ARBA" id="ARBA00022982"/>
    </source>
</evidence>
<dbReference type="InParanoid" id="B8M4C7"/>
<dbReference type="eggNOG" id="KOG0039">
    <property type="taxonomic scope" value="Eukaryota"/>
</dbReference>
<feature type="transmembrane region" description="Helical" evidence="13">
    <location>
        <begin position="281"/>
        <end position="301"/>
    </location>
</feature>
<dbReference type="RefSeq" id="XP_002479556.1">
    <property type="nucleotide sequence ID" value="XM_002479511.1"/>
</dbReference>
<dbReference type="Pfam" id="PF08022">
    <property type="entry name" value="FAD_binding_8"/>
    <property type="match status" value="1"/>
</dbReference>
<keyword evidence="11 13" id="KW-0472">Membrane</keyword>
<keyword evidence="10" id="KW-0406">Ion transport</keyword>
<dbReference type="STRING" id="441959.B8M4C7"/>
<keyword evidence="8 13" id="KW-1133">Transmembrane helix</keyword>
<dbReference type="GeneID" id="8097977"/>
<gene>
    <name evidence="15" type="ORF">TSTA_024460</name>
</gene>
<dbReference type="VEuPathDB" id="FungiDB:TSTA_024460"/>
<name>B8M4C7_TALSN</name>
<dbReference type="Proteomes" id="UP000001745">
    <property type="component" value="Unassembled WGS sequence"/>
</dbReference>
<keyword evidence="5" id="KW-1003">Cell membrane</keyword>
<reference evidence="16" key="1">
    <citation type="journal article" date="2015" name="Genome Announc.">
        <title>Genome sequence of the AIDS-associated pathogen Penicillium marneffei (ATCC18224) and its near taxonomic relative Talaromyces stipitatus (ATCC10500).</title>
        <authorList>
            <person name="Nierman W.C."/>
            <person name="Fedorova-Abrams N.D."/>
            <person name="Andrianopoulos A."/>
        </authorList>
    </citation>
    <scope>NUCLEOTIDE SEQUENCE [LARGE SCALE GENOMIC DNA]</scope>
    <source>
        <strain evidence="16">ATCC 10500 / CBS 375.48 / QM 6759 / NRRL 1006</strain>
    </source>
</reference>
<dbReference type="CDD" id="cd06186">
    <property type="entry name" value="NOX_Duox_like_FAD_NADP"/>
    <property type="match status" value="1"/>
</dbReference>
<dbReference type="InterPro" id="IPR013121">
    <property type="entry name" value="Fe_red_NAD-bd_6"/>
</dbReference>
<evidence type="ECO:0000256" key="4">
    <source>
        <dbReference type="ARBA" id="ARBA00022448"/>
    </source>
</evidence>
<feature type="transmembrane region" description="Helical" evidence="13">
    <location>
        <begin position="185"/>
        <end position="206"/>
    </location>
</feature>
<dbReference type="GO" id="GO:0006826">
    <property type="term" value="P:iron ion transport"/>
    <property type="evidence" value="ECO:0007669"/>
    <property type="project" value="UniProtKB-ARBA"/>
</dbReference>
<dbReference type="Pfam" id="PF01794">
    <property type="entry name" value="Ferric_reduct"/>
    <property type="match status" value="1"/>
</dbReference>
<dbReference type="HOGENOM" id="CLU_010365_7_2_1"/>
<dbReference type="PROSITE" id="PS51384">
    <property type="entry name" value="FAD_FR"/>
    <property type="match status" value="1"/>
</dbReference>
<dbReference type="InterPro" id="IPR039261">
    <property type="entry name" value="FNR_nucleotide-bd"/>
</dbReference>
<feature type="transmembrane region" description="Helical" evidence="13">
    <location>
        <begin position="251"/>
        <end position="269"/>
    </location>
</feature>
<evidence type="ECO:0000256" key="2">
    <source>
        <dbReference type="ARBA" id="ARBA00006278"/>
    </source>
</evidence>
<sequence>MAAWLSQPVQLHSSRKFNCEDITPEECEYYYQRWHYWYEADHVFALPTVAFFMCTIGIFIIARVISRTLSYRIGRGLPIWRRIIAAVRYLSYRGFYVKKFRWSSPSVGLLMLASIGTTYFFCMDLAPKPYYWPNLNWGNSPALGTRSGWLALACMPFVFATASKANWITLLTGVPHEKLQVFHRWISYAFFILALMHTFSFIVYHIRNADMVHQITESNTLVYWTGIVALVLQAWLTFASFSFFRNLGYEFFKAAHIFAVIVFMLIFFWHCNFRLTSWDYFIATAAVYIPCLLYSWLRTFFEYGIGQKAQIVIEDNGFTRITIPANFEWVPGQHCFLRFPSFGIHALTSHPFTICSLPSVSPHEQSNLTFYIRHQGGFTAKLYNYATKQASVSAPVLIDGPYGGIDRQKFYNSDHVIVITGGSGAGWSLPFIEQFCRHYLSMANKTNIPNMEASDEEKNTSGDPQSLVSTLSMRVVLATRESATSVWFQRRVGEILSQHSLEHSSLDLDLQVYVTSETKRDSYSPGVLADQENAVSLQIVGDTTTQKDNEKGERMTCNLLIQEQHSRPPLPLIIQEEAAKVAEARQSLGVFVCGPHTMQNDVRNAVAKENLRLVNNPSFEGVYLHMEHFSWA</sequence>
<dbReference type="OMA" id="LVFYIRH"/>
<evidence type="ECO:0000256" key="11">
    <source>
        <dbReference type="ARBA" id="ARBA00023136"/>
    </source>
</evidence>